<evidence type="ECO:0000256" key="3">
    <source>
        <dbReference type="ARBA" id="ARBA00022821"/>
    </source>
</evidence>
<dbReference type="Gene3D" id="3.80.10.10">
    <property type="entry name" value="Ribonuclease Inhibitor"/>
    <property type="match status" value="3"/>
</dbReference>
<evidence type="ECO:0000256" key="4">
    <source>
        <dbReference type="ARBA" id="ARBA00022840"/>
    </source>
</evidence>
<dbReference type="GO" id="GO:0005524">
    <property type="term" value="F:ATP binding"/>
    <property type="evidence" value="ECO:0007669"/>
    <property type="project" value="UniProtKB-KW"/>
</dbReference>
<dbReference type="Proteomes" id="UP001370490">
    <property type="component" value="Unassembled WGS sequence"/>
</dbReference>
<sequence>MVWWEAVLSPALQVLFDKLAAGDIMQFLHSWNINDSLLEKLKISFYANTAVLDDAEEKQYDNPAVETWLDMLKDAVHEAEDILDQLATEALRCKLEATEHANAKPVRNWSLISTSLNSFPERIGSKIEKIIDRLEYIASQKDVLGLKGSTSSSRHGILPRTPTTPLLVESSVYGVPKLKHLPERLIQCLKALEVLEIFDCFDLRSLWQHDGRLHLPSLRHLIIRNCPSLTSLFYEEQEVPNKLEYLELDYCQGLEKLPHRLCSLASLTEIIIKECPKLKSFEELVLPSKLRGFAIRGCGMEFFPEVMFQDSNMPLEYLYLSGCYDFTSFTRAVQSLPTTFKQLTVDFCPNLQTLPKGMMHHGNKFLKELEIFNCSTLTSFPAGHLPNTLKTLTIWKCFSLEALPEFFVQDNENVSLESFRVGDCTSLKTLPNCLHQLKNLDYLEIDCCPSLVSFPEGGLPVTSLKMVNITNCENLKSLPTLEELKIQDCHKLQTLPEEDLPATLSRLEVIDCPLLERWCEDDWTK</sequence>
<keyword evidence="2" id="KW-0547">Nucleotide-binding</keyword>
<dbReference type="EMBL" id="JBAMMX010000009">
    <property type="protein sequence ID" value="KAK6934062.1"/>
    <property type="molecule type" value="Genomic_DNA"/>
</dbReference>
<protein>
    <submittedName>
        <fullName evidence="6">Rx, N-terminal</fullName>
    </submittedName>
</protein>
<keyword evidence="7" id="KW-1185">Reference proteome</keyword>
<dbReference type="InterPro" id="IPR032675">
    <property type="entry name" value="LRR_dom_sf"/>
</dbReference>
<evidence type="ECO:0000256" key="1">
    <source>
        <dbReference type="ARBA" id="ARBA00022737"/>
    </source>
</evidence>
<dbReference type="Gene3D" id="1.20.5.4130">
    <property type="match status" value="1"/>
</dbReference>
<feature type="domain" description="Disease resistance N-terminal" evidence="5">
    <location>
        <begin position="7"/>
        <end position="98"/>
    </location>
</feature>
<comment type="caution">
    <text evidence="6">The sequence shown here is derived from an EMBL/GenBank/DDBJ whole genome shotgun (WGS) entry which is preliminary data.</text>
</comment>
<accession>A0AAN8VVA0</accession>
<evidence type="ECO:0000313" key="7">
    <source>
        <dbReference type="Proteomes" id="UP001370490"/>
    </source>
</evidence>
<organism evidence="6 7">
    <name type="scientific">Dillenia turbinata</name>
    <dbReference type="NCBI Taxonomy" id="194707"/>
    <lineage>
        <taxon>Eukaryota</taxon>
        <taxon>Viridiplantae</taxon>
        <taxon>Streptophyta</taxon>
        <taxon>Embryophyta</taxon>
        <taxon>Tracheophyta</taxon>
        <taxon>Spermatophyta</taxon>
        <taxon>Magnoliopsida</taxon>
        <taxon>eudicotyledons</taxon>
        <taxon>Gunneridae</taxon>
        <taxon>Pentapetalae</taxon>
        <taxon>Dilleniales</taxon>
        <taxon>Dilleniaceae</taxon>
        <taxon>Dillenia</taxon>
    </lineage>
</organism>
<dbReference type="SUPFAM" id="SSF52058">
    <property type="entry name" value="L domain-like"/>
    <property type="match status" value="1"/>
</dbReference>
<feature type="non-terminal residue" evidence="6">
    <location>
        <position position="525"/>
    </location>
</feature>
<dbReference type="PANTHER" id="PTHR36766">
    <property type="entry name" value="PLANT BROAD-SPECTRUM MILDEW RESISTANCE PROTEIN RPW8"/>
    <property type="match status" value="1"/>
</dbReference>
<evidence type="ECO:0000313" key="6">
    <source>
        <dbReference type="EMBL" id="KAK6934062.1"/>
    </source>
</evidence>
<dbReference type="GO" id="GO:0006952">
    <property type="term" value="P:defense response"/>
    <property type="evidence" value="ECO:0007669"/>
    <property type="project" value="UniProtKB-KW"/>
</dbReference>
<evidence type="ECO:0000256" key="2">
    <source>
        <dbReference type="ARBA" id="ARBA00022741"/>
    </source>
</evidence>
<dbReference type="Pfam" id="PF18052">
    <property type="entry name" value="Rx_N"/>
    <property type="match status" value="1"/>
</dbReference>
<keyword evidence="3" id="KW-0611">Plant defense</keyword>
<proteinExistence type="predicted"/>
<reference evidence="6 7" key="1">
    <citation type="submission" date="2023-12" db="EMBL/GenBank/DDBJ databases">
        <title>A high-quality genome assembly for Dillenia turbinata (Dilleniales).</title>
        <authorList>
            <person name="Chanderbali A."/>
        </authorList>
    </citation>
    <scope>NUCLEOTIDE SEQUENCE [LARGE SCALE GENOMIC DNA]</scope>
    <source>
        <strain evidence="6">LSX21</strain>
        <tissue evidence="6">Leaf</tissue>
    </source>
</reference>
<dbReference type="PANTHER" id="PTHR36766:SF70">
    <property type="entry name" value="DISEASE RESISTANCE PROTEIN RGA4"/>
    <property type="match status" value="1"/>
</dbReference>
<dbReference type="AlphaFoldDB" id="A0AAN8VVA0"/>
<dbReference type="InterPro" id="IPR041118">
    <property type="entry name" value="Rx_N"/>
</dbReference>
<keyword evidence="4" id="KW-0067">ATP-binding</keyword>
<gene>
    <name evidence="6" type="ORF">RJ641_036956</name>
</gene>
<keyword evidence="1" id="KW-0677">Repeat</keyword>
<evidence type="ECO:0000259" key="5">
    <source>
        <dbReference type="Pfam" id="PF18052"/>
    </source>
</evidence>
<name>A0AAN8VVA0_9MAGN</name>